<proteinExistence type="predicted"/>
<evidence type="ECO:0000313" key="3">
    <source>
        <dbReference type="Proteomes" id="UP000239340"/>
    </source>
</evidence>
<accession>A0A2L0HDX4</accession>
<evidence type="ECO:0000256" key="1">
    <source>
        <dbReference type="SAM" id="MobiDB-lite"/>
    </source>
</evidence>
<sequence length="60" mass="6744">MSDQKIRGTRAPPRDNGLFLSAIDKMDPGENNKFKCKAFRFSKRNRTAAAGAVQKSRFIV</sequence>
<evidence type="ECO:0000313" key="2">
    <source>
        <dbReference type="EMBL" id="AUX79665.1"/>
    </source>
</evidence>
<dbReference type="Proteomes" id="UP000239340">
    <property type="component" value="Plasmid pSfreNXT3c"/>
</dbReference>
<reference evidence="2 3" key="1">
    <citation type="submission" date="2017-10" db="EMBL/GenBank/DDBJ databases">
        <title>Analysis of the genome sequences of Rhizobium populations associated to common bean (phaseolus vulgaris).</title>
        <authorList>
            <person name="Bustos P."/>
            <person name="Santamaria R.I."/>
            <person name="Miranda-Sanchez F."/>
            <person name="Perez-Carrascal O."/>
            <person name="Juarez S."/>
            <person name="Lozano L."/>
            <person name="Martinez-Flores I."/>
            <person name="Vinuesa P."/>
            <person name="Martinez-Romero E."/>
            <person name="Cevallos M.A."/>
            <person name="Romero D."/>
            <person name="Davila G."/>
            <person name="Gonzalez V."/>
        </authorList>
    </citation>
    <scope>NUCLEOTIDE SEQUENCE [LARGE SCALE GENOMIC DNA]</scope>
    <source>
        <strain evidence="2 3">NXT3</strain>
        <plasmid evidence="3">Plasmid psfrenxt3c</plasmid>
    </source>
</reference>
<name>A0A2L0HDX4_RHIFR</name>
<keyword evidence="2" id="KW-0614">Plasmid</keyword>
<dbReference type="AlphaFoldDB" id="A0A2L0HDX4"/>
<protein>
    <submittedName>
        <fullName evidence="2">Uncharacterized protein</fullName>
    </submittedName>
</protein>
<feature type="region of interest" description="Disordered" evidence="1">
    <location>
        <begin position="1"/>
        <end position="22"/>
    </location>
</feature>
<dbReference type="EMBL" id="CP024310">
    <property type="protein sequence ID" value="AUX79665.1"/>
    <property type="molecule type" value="Genomic_DNA"/>
</dbReference>
<geneLocation type="plasmid" evidence="3">
    <name>psfrenxt3c</name>
</geneLocation>
<gene>
    <name evidence="2" type="ORF">NXT3_PC00504</name>
</gene>
<dbReference type="RefSeq" id="WP_144353214.1">
    <property type="nucleotide sequence ID" value="NZ_CP024310.1"/>
</dbReference>
<organism evidence="2 3">
    <name type="scientific">Rhizobium fredii</name>
    <name type="common">Sinorhizobium fredii</name>
    <dbReference type="NCBI Taxonomy" id="380"/>
    <lineage>
        <taxon>Bacteria</taxon>
        <taxon>Pseudomonadati</taxon>
        <taxon>Pseudomonadota</taxon>
        <taxon>Alphaproteobacteria</taxon>
        <taxon>Hyphomicrobiales</taxon>
        <taxon>Rhizobiaceae</taxon>
        <taxon>Sinorhizobium/Ensifer group</taxon>
        <taxon>Sinorhizobium</taxon>
    </lineage>
</organism>